<evidence type="ECO:0000313" key="11">
    <source>
        <dbReference type="EMBL" id="SHE71083.1"/>
    </source>
</evidence>
<comment type="similarity">
    <text evidence="1 7">Belongs to the glycosyl hydrolase 5 (cellulase A) family.</text>
</comment>
<evidence type="ECO:0000256" key="1">
    <source>
        <dbReference type="ARBA" id="ARBA00005641"/>
    </source>
</evidence>
<dbReference type="Pfam" id="PF00150">
    <property type="entry name" value="Cellulase"/>
    <property type="match status" value="1"/>
</dbReference>
<evidence type="ECO:0000256" key="6">
    <source>
        <dbReference type="ARBA" id="ARBA00023326"/>
    </source>
</evidence>
<feature type="chain" id="PRO_5009907951" evidence="8">
    <location>
        <begin position="25"/>
        <end position="469"/>
    </location>
</feature>
<dbReference type="Pfam" id="PF13004">
    <property type="entry name" value="BACON"/>
    <property type="match status" value="1"/>
</dbReference>
<dbReference type="GO" id="GO:0030245">
    <property type="term" value="P:cellulose catabolic process"/>
    <property type="evidence" value="ECO:0007669"/>
    <property type="project" value="UniProtKB-KW"/>
</dbReference>
<keyword evidence="3" id="KW-0136">Cellulose degradation</keyword>
<dbReference type="PANTHER" id="PTHR31297:SF41">
    <property type="entry name" value="ENDOGLUCANASE, PUTATIVE (AFU_ORTHOLOGUE AFUA_5G01830)-RELATED"/>
    <property type="match status" value="1"/>
</dbReference>
<name>A0A1M4VQH5_9BACT</name>
<dbReference type="SUPFAM" id="SSF51445">
    <property type="entry name" value="(Trans)glycosidases"/>
    <property type="match status" value="1"/>
</dbReference>
<dbReference type="STRING" id="1346286.SAMN05444362_10211"/>
<proteinExistence type="inferred from homology"/>
<dbReference type="AlphaFoldDB" id="A0A1M4VQH5"/>
<dbReference type="RefSeq" id="WP_062176945.1">
    <property type="nucleotide sequence ID" value="NZ_BBXL01000002.1"/>
</dbReference>
<dbReference type="InterPro" id="IPR017853">
    <property type="entry name" value="GH"/>
</dbReference>
<sequence>MKRNKNIMYLLLVFWVVITGACSSDDDIKVTPEFSITLNGNDVNELIFNSGSSFQMVAIKSNVEWNVSGNQDWCTLSNSSGEPTLTDYQTVYLKVEVQSNIGDIDREALITLTAGGETKTVKVTQYSSNVVEPEEWENAPTVVKNMKVGWNLFNTLDSYGSWITGTSPSDYETAWGQIITKPELMKAVKDRGFNAMRIPVTWFPHLDENGKVNEAWMNRVEEVVNYVLENDMYCILNVHHDTGGDESAWLIADLDNYDEMNEKFISLWTQIGERFAGYDHKLVFEGYNEMLDKNFSWTNPSDPNAFAAINKFAQQFVTTIRTTGGNNRYRNLIVNTYGGDPGENAVSNFTVPFDEVADHLIVEVHVYEGTDFESEGTSWTAQREQALSNIMDRLNTYFVTKGVPVIIGECGTPIVSEKEEEIAKYADYLIRSSKQYNMACFWWFDLIDRSEYQWRSEIVTDALINAIQE</sequence>
<gene>
    <name evidence="11" type="ORF">SAMN05444362_10211</name>
</gene>
<reference evidence="12" key="1">
    <citation type="submission" date="2016-11" db="EMBL/GenBank/DDBJ databases">
        <authorList>
            <person name="Varghese N."/>
            <person name="Submissions S."/>
        </authorList>
    </citation>
    <scope>NUCLEOTIDE SEQUENCE [LARGE SCALE GENOMIC DNA]</scope>
    <source>
        <strain evidence="12">DSM 27370</strain>
    </source>
</reference>
<dbReference type="PROSITE" id="PS51257">
    <property type="entry name" value="PROKAR_LIPOPROTEIN"/>
    <property type="match status" value="1"/>
</dbReference>
<dbReference type="InterPro" id="IPR024361">
    <property type="entry name" value="BACON"/>
</dbReference>
<dbReference type="EMBL" id="FQUC01000002">
    <property type="protein sequence ID" value="SHE71083.1"/>
    <property type="molecule type" value="Genomic_DNA"/>
</dbReference>
<feature type="domain" description="Glycoside hydrolase family 5" evidence="9">
    <location>
        <begin position="167"/>
        <end position="443"/>
    </location>
</feature>
<evidence type="ECO:0000256" key="5">
    <source>
        <dbReference type="ARBA" id="ARBA00023295"/>
    </source>
</evidence>
<evidence type="ECO:0000259" key="9">
    <source>
        <dbReference type="Pfam" id="PF00150"/>
    </source>
</evidence>
<keyword evidence="2 7" id="KW-0378">Hydrolase</keyword>
<dbReference type="InterPro" id="IPR050386">
    <property type="entry name" value="Glycosyl_hydrolase_5"/>
</dbReference>
<keyword evidence="8" id="KW-0732">Signal</keyword>
<organism evidence="11 12">
    <name type="scientific">Dysgonomonas macrotermitis</name>
    <dbReference type="NCBI Taxonomy" id="1346286"/>
    <lineage>
        <taxon>Bacteria</taxon>
        <taxon>Pseudomonadati</taxon>
        <taxon>Bacteroidota</taxon>
        <taxon>Bacteroidia</taxon>
        <taxon>Bacteroidales</taxon>
        <taxon>Dysgonomonadaceae</taxon>
        <taxon>Dysgonomonas</taxon>
    </lineage>
</organism>
<evidence type="ECO:0000256" key="4">
    <source>
        <dbReference type="ARBA" id="ARBA00023277"/>
    </source>
</evidence>
<dbReference type="GO" id="GO:0005576">
    <property type="term" value="C:extracellular region"/>
    <property type="evidence" value="ECO:0007669"/>
    <property type="project" value="TreeGrafter"/>
</dbReference>
<keyword evidence="5 7" id="KW-0326">Glycosidase</keyword>
<evidence type="ECO:0000313" key="12">
    <source>
        <dbReference type="Proteomes" id="UP000184480"/>
    </source>
</evidence>
<evidence type="ECO:0000259" key="10">
    <source>
        <dbReference type="Pfam" id="PF13004"/>
    </source>
</evidence>
<keyword evidence="6" id="KW-0624">Polysaccharide degradation</keyword>
<dbReference type="InterPro" id="IPR001547">
    <property type="entry name" value="Glyco_hydro_5"/>
</dbReference>
<dbReference type="PANTHER" id="PTHR31297">
    <property type="entry name" value="GLUCAN ENDO-1,6-BETA-GLUCOSIDASE B"/>
    <property type="match status" value="1"/>
</dbReference>
<evidence type="ECO:0000256" key="2">
    <source>
        <dbReference type="ARBA" id="ARBA00022801"/>
    </source>
</evidence>
<evidence type="ECO:0000256" key="3">
    <source>
        <dbReference type="ARBA" id="ARBA00023001"/>
    </source>
</evidence>
<protein>
    <submittedName>
        <fullName evidence="11">Endoglucanase</fullName>
    </submittedName>
</protein>
<feature type="signal peptide" evidence="8">
    <location>
        <begin position="1"/>
        <end position="24"/>
    </location>
</feature>
<dbReference type="OrthoDB" id="9803686at2"/>
<keyword evidence="12" id="KW-1185">Reference proteome</keyword>
<dbReference type="Proteomes" id="UP000184480">
    <property type="component" value="Unassembled WGS sequence"/>
</dbReference>
<dbReference type="CDD" id="cd14948">
    <property type="entry name" value="BACON"/>
    <property type="match status" value="1"/>
</dbReference>
<dbReference type="GO" id="GO:0008422">
    <property type="term" value="F:beta-glucosidase activity"/>
    <property type="evidence" value="ECO:0007669"/>
    <property type="project" value="TreeGrafter"/>
</dbReference>
<accession>A0A1M4VQH5</accession>
<dbReference type="InterPro" id="IPR013783">
    <property type="entry name" value="Ig-like_fold"/>
</dbReference>
<keyword evidence="4" id="KW-0119">Carbohydrate metabolism</keyword>
<evidence type="ECO:0000256" key="8">
    <source>
        <dbReference type="SAM" id="SignalP"/>
    </source>
</evidence>
<dbReference type="Gene3D" id="2.60.40.10">
    <property type="entry name" value="Immunoglobulins"/>
    <property type="match status" value="1"/>
</dbReference>
<dbReference type="GO" id="GO:0009986">
    <property type="term" value="C:cell surface"/>
    <property type="evidence" value="ECO:0007669"/>
    <property type="project" value="TreeGrafter"/>
</dbReference>
<feature type="domain" description="BACON" evidence="10">
    <location>
        <begin position="64"/>
        <end position="125"/>
    </location>
</feature>
<dbReference type="Gene3D" id="3.20.20.80">
    <property type="entry name" value="Glycosidases"/>
    <property type="match status" value="1"/>
</dbReference>
<evidence type="ECO:0000256" key="7">
    <source>
        <dbReference type="RuleBase" id="RU361153"/>
    </source>
</evidence>